<dbReference type="CDD" id="cd04301">
    <property type="entry name" value="NAT_SF"/>
    <property type="match status" value="1"/>
</dbReference>
<feature type="domain" description="N-acetyltransferase" evidence="1">
    <location>
        <begin position="7"/>
        <end position="169"/>
    </location>
</feature>
<keyword evidence="3" id="KW-1185">Reference proteome</keyword>
<dbReference type="InterPro" id="IPR000182">
    <property type="entry name" value="GNAT_dom"/>
</dbReference>
<evidence type="ECO:0000259" key="1">
    <source>
        <dbReference type="PROSITE" id="PS51186"/>
    </source>
</evidence>
<dbReference type="SUPFAM" id="SSF55729">
    <property type="entry name" value="Acyl-CoA N-acyltransferases (Nat)"/>
    <property type="match status" value="1"/>
</dbReference>
<dbReference type="Proteomes" id="UP001271249">
    <property type="component" value="Unassembled WGS sequence"/>
</dbReference>
<gene>
    <name evidence="2" type="ORF">RFN29_27530</name>
</gene>
<accession>A0ABU4Z7Y8</accession>
<protein>
    <submittedName>
        <fullName evidence="2">GNAT family N-acetyltransferase</fullName>
    </submittedName>
</protein>
<dbReference type="PROSITE" id="PS51186">
    <property type="entry name" value="GNAT"/>
    <property type="match status" value="1"/>
</dbReference>
<dbReference type="InterPro" id="IPR016181">
    <property type="entry name" value="Acyl_CoA_acyltransferase"/>
</dbReference>
<reference evidence="2 3" key="1">
    <citation type="submission" date="2023-08" db="EMBL/GenBank/DDBJ databases">
        <title>Implementing the SeqCode for naming new Mesorhizobium species isolated from Vachellia karroo root nodules.</title>
        <authorList>
            <person name="Van Lill M."/>
        </authorList>
    </citation>
    <scope>NUCLEOTIDE SEQUENCE [LARGE SCALE GENOMIC DNA]</scope>
    <source>
        <strain evidence="2 3">VK22B</strain>
    </source>
</reference>
<evidence type="ECO:0000313" key="3">
    <source>
        <dbReference type="Proteomes" id="UP001271249"/>
    </source>
</evidence>
<sequence length="170" mass="18616">MRDDASVSLVAVTPDDLREVENIFGDLTTYSQRVDGVRRRDGAAYAFATALPPGYKPSDKHAFLVKRGDVPVGLLDVINGYPSLGTVFIGLLAIRESAQGSGIGRALVHEAEQFARYNLKARTIRLAVVETNPVFGFWTKMGYRATGEVKPFEGETISSRAVLMEKKLPK</sequence>
<dbReference type="RefSeq" id="WP_320229096.1">
    <property type="nucleotide sequence ID" value="NZ_JAVIJB010000037.1"/>
</dbReference>
<organism evidence="2 3">
    <name type="scientific">Mesorhizobium captivum</name>
    <dbReference type="NCBI Taxonomy" id="3072319"/>
    <lineage>
        <taxon>Bacteria</taxon>
        <taxon>Pseudomonadati</taxon>
        <taxon>Pseudomonadota</taxon>
        <taxon>Alphaproteobacteria</taxon>
        <taxon>Hyphomicrobiales</taxon>
        <taxon>Phyllobacteriaceae</taxon>
        <taxon>Mesorhizobium</taxon>
    </lineage>
</organism>
<dbReference type="Pfam" id="PF00583">
    <property type="entry name" value="Acetyltransf_1"/>
    <property type="match status" value="1"/>
</dbReference>
<name>A0ABU4Z7Y8_9HYPH</name>
<dbReference type="EMBL" id="JAVIJC010000037">
    <property type="protein sequence ID" value="MDX8495315.1"/>
    <property type="molecule type" value="Genomic_DNA"/>
</dbReference>
<proteinExistence type="predicted"/>
<comment type="caution">
    <text evidence="2">The sequence shown here is derived from an EMBL/GenBank/DDBJ whole genome shotgun (WGS) entry which is preliminary data.</text>
</comment>
<dbReference type="Gene3D" id="3.40.630.30">
    <property type="match status" value="1"/>
</dbReference>
<evidence type="ECO:0000313" key="2">
    <source>
        <dbReference type="EMBL" id="MDX8495315.1"/>
    </source>
</evidence>